<feature type="chain" id="PRO_5014616455" description="RCC1-like domain-containing protein" evidence="2">
    <location>
        <begin position="19"/>
        <end position="250"/>
    </location>
</feature>
<dbReference type="PROSITE" id="PS00626">
    <property type="entry name" value="RCC1_2"/>
    <property type="match status" value="4"/>
</dbReference>
<protein>
    <recommendedName>
        <fullName evidence="3">RCC1-like domain-containing protein</fullName>
    </recommendedName>
</protein>
<dbReference type="PANTHER" id="PTHR45622:SF70">
    <property type="entry name" value="SECRETION-REGULATING GUANINE NUCLEOTIDE EXCHANGE FACTOR"/>
    <property type="match status" value="1"/>
</dbReference>
<dbReference type="KEGG" id="kyr:CVV65_07000"/>
<dbReference type="PRINTS" id="PR00633">
    <property type="entry name" value="RCCNDNSATION"/>
</dbReference>
<name>A0A2K8N7C3_9BACL</name>
<dbReference type="InterPro" id="IPR009091">
    <property type="entry name" value="RCC1/BLIP-II"/>
</dbReference>
<dbReference type="GO" id="GO:0005737">
    <property type="term" value="C:cytoplasm"/>
    <property type="evidence" value="ECO:0007669"/>
    <property type="project" value="TreeGrafter"/>
</dbReference>
<dbReference type="Proteomes" id="UP000231932">
    <property type="component" value="Chromosome"/>
</dbReference>
<keyword evidence="1" id="KW-0677">Repeat</keyword>
<dbReference type="AlphaFoldDB" id="A0A2K8N7C3"/>
<evidence type="ECO:0000256" key="1">
    <source>
        <dbReference type="ARBA" id="ARBA00022737"/>
    </source>
</evidence>
<dbReference type="InterPro" id="IPR058923">
    <property type="entry name" value="RCC1-like_dom"/>
</dbReference>
<accession>A0A2K8N7C3</accession>
<keyword evidence="5" id="KW-1185">Reference proteome</keyword>
<evidence type="ECO:0000313" key="5">
    <source>
        <dbReference type="Proteomes" id="UP000231932"/>
    </source>
</evidence>
<dbReference type="SUPFAM" id="SSF50985">
    <property type="entry name" value="RCC1/BLIP-II"/>
    <property type="match status" value="1"/>
</dbReference>
<dbReference type="InterPro" id="IPR000408">
    <property type="entry name" value="Reg_chr_condens"/>
</dbReference>
<dbReference type="OrthoDB" id="27389at2"/>
<evidence type="ECO:0000256" key="2">
    <source>
        <dbReference type="SAM" id="SignalP"/>
    </source>
</evidence>
<feature type="signal peptide" evidence="2">
    <location>
        <begin position="1"/>
        <end position="18"/>
    </location>
</feature>
<sequence length="250" mass="24829">MGGCSVAGALWPVQPASAASLGQVALAAGGNHSLVVTSDGTVWSWENNGHGQLGDGTTQRRETPGPAGTMSGFRQISAGDGHTLALTQGGAVVAWGWNAFGQLGNGGSADSSTPVAVQGLATDSTIQAVAAGAYHSLALTSDGRVFAWGANSYGQLGDGTTNSALSAVQVQGLTTASTVAVAVAAGGNHSLALTNDGRVFAWGKNSSGQLGDGSTTSSDFPVQVEGRRFSRCRGESLSPPICTGSIVPGR</sequence>
<keyword evidence="2" id="KW-0732">Signal</keyword>
<dbReference type="Pfam" id="PF25390">
    <property type="entry name" value="WD40_RLD"/>
    <property type="match status" value="1"/>
</dbReference>
<dbReference type="PANTHER" id="PTHR45622">
    <property type="entry name" value="UBIQUITIN-PROTEIN LIGASE E3A-RELATED"/>
    <property type="match status" value="1"/>
</dbReference>
<evidence type="ECO:0000259" key="3">
    <source>
        <dbReference type="Pfam" id="PF25390"/>
    </source>
</evidence>
<dbReference type="PROSITE" id="PS50012">
    <property type="entry name" value="RCC1_3"/>
    <property type="match status" value="4"/>
</dbReference>
<organism evidence="4 5">
    <name type="scientific">Kyrpidia spormannii</name>
    <dbReference type="NCBI Taxonomy" id="2055160"/>
    <lineage>
        <taxon>Bacteria</taxon>
        <taxon>Bacillati</taxon>
        <taxon>Bacillota</taxon>
        <taxon>Bacilli</taxon>
        <taxon>Bacillales</taxon>
        <taxon>Alicyclobacillaceae</taxon>
        <taxon>Kyrpidia</taxon>
    </lineage>
</organism>
<proteinExistence type="predicted"/>
<gene>
    <name evidence="4" type="ORF">CVV65_07000</name>
</gene>
<feature type="domain" description="RCC1-like" evidence="3">
    <location>
        <begin position="19"/>
        <end position="225"/>
    </location>
</feature>
<dbReference type="EMBL" id="CP024955">
    <property type="protein sequence ID" value="ATY84707.1"/>
    <property type="molecule type" value="Genomic_DNA"/>
</dbReference>
<evidence type="ECO:0000313" key="4">
    <source>
        <dbReference type="EMBL" id="ATY84707.1"/>
    </source>
</evidence>
<dbReference type="InterPro" id="IPR051709">
    <property type="entry name" value="Ub-ligase/GTPase-reg"/>
</dbReference>
<reference evidence="5" key="1">
    <citation type="submission" date="2017-11" db="EMBL/GenBank/DDBJ databases">
        <title>Complete Genome Sequence of Kyrpidia sp. Strain EA-1, a thermophilic, hydrogen-oxidizing Bacterium, isolated from the Azores.</title>
        <authorList>
            <person name="Reiner J.E."/>
            <person name="Lapp C.J."/>
            <person name="Bunk B."/>
            <person name="Gescher J."/>
        </authorList>
    </citation>
    <scope>NUCLEOTIDE SEQUENCE [LARGE SCALE GENOMIC DNA]</scope>
    <source>
        <strain evidence="5">EA-1</strain>
    </source>
</reference>
<dbReference type="Gene3D" id="2.130.10.30">
    <property type="entry name" value="Regulator of chromosome condensation 1/beta-lactamase-inhibitor protein II"/>
    <property type="match status" value="1"/>
</dbReference>